<dbReference type="STRING" id="6689.A0A3R7PIZ6"/>
<dbReference type="EMBL" id="QCYY01002723">
    <property type="protein sequence ID" value="ROT68048.1"/>
    <property type="molecule type" value="Genomic_DNA"/>
</dbReference>
<evidence type="ECO:0000313" key="5">
    <source>
        <dbReference type="Proteomes" id="UP000283509"/>
    </source>
</evidence>
<dbReference type="Pfam" id="PF00069">
    <property type="entry name" value="Pkinase"/>
    <property type="match status" value="1"/>
</dbReference>
<dbReference type="InterPro" id="IPR000719">
    <property type="entry name" value="Prot_kinase_dom"/>
</dbReference>
<dbReference type="InterPro" id="IPR051681">
    <property type="entry name" value="Ser/Thr_Kinases-Pseudokinases"/>
</dbReference>
<gene>
    <name evidence="4" type="ORF">C7M84_013827</name>
</gene>
<dbReference type="GO" id="GO:0005524">
    <property type="term" value="F:ATP binding"/>
    <property type="evidence" value="ECO:0007669"/>
    <property type="project" value="UniProtKB-KW"/>
</dbReference>
<evidence type="ECO:0000256" key="1">
    <source>
        <dbReference type="ARBA" id="ARBA00022741"/>
    </source>
</evidence>
<dbReference type="GO" id="GO:0097527">
    <property type="term" value="P:necroptotic signaling pathway"/>
    <property type="evidence" value="ECO:0007669"/>
    <property type="project" value="TreeGrafter"/>
</dbReference>
<dbReference type="InterPro" id="IPR008271">
    <property type="entry name" value="Ser/Thr_kinase_AS"/>
</dbReference>
<proteinExistence type="predicted"/>
<protein>
    <submittedName>
        <fullName evidence="4">Serine/threonine protein kinase</fullName>
    </submittedName>
</protein>
<dbReference type="PROSITE" id="PS50011">
    <property type="entry name" value="PROTEIN_KINASE_DOM"/>
    <property type="match status" value="1"/>
</dbReference>
<dbReference type="PANTHER" id="PTHR44329">
    <property type="entry name" value="SERINE/THREONINE-PROTEIN KINASE TNNI3K-RELATED"/>
    <property type="match status" value="1"/>
</dbReference>
<dbReference type="SUPFAM" id="SSF56112">
    <property type="entry name" value="Protein kinase-like (PK-like)"/>
    <property type="match status" value="1"/>
</dbReference>
<keyword evidence="4" id="KW-0808">Transferase</keyword>
<evidence type="ECO:0000259" key="3">
    <source>
        <dbReference type="PROSITE" id="PS50011"/>
    </source>
</evidence>
<dbReference type="Proteomes" id="UP000283509">
    <property type="component" value="Unassembled WGS sequence"/>
</dbReference>
<dbReference type="AlphaFoldDB" id="A0A3R7PIZ6"/>
<dbReference type="GO" id="GO:0004674">
    <property type="term" value="F:protein serine/threonine kinase activity"/>
    <property type="evidence" value="ECO:0007669"/>
    <property type="project" value="UniProtKB-KW"/>
</dbReference>
<evidence type="ECO:0000256" key="2">
    <source>
        <dbReference type="ARBA" id="ARBA00022840"/>
    </source>
</evidence>
<keyword evidence="2" id="KW-0067">ATP-binding</keyword>
<reference evidence="4 5" key="2">
    <citation type="submission" date="2019-01" db="EMBL/GenBank/DDBJ databases">
        <title>The decoding of complex shrimp genome reveals the adaptation for benthos swimmer, frequently molting mechanism and breeding impact on genome.</title>
        <authorList>
            <person name="Sun Y."/>
            <person name="Gao Y."/>
            <person name="Yu Y."/>
        </authorList>
    </citation>
    <scope>NUCLEOTIDE SEQUENCE [LARGE SCALE GENOMIC DNA]</scope>
    <source>
        <tissue evidence="4">Muscle</tissue>
    </source>
</reference>
<dbReference type="PANTHER" id="PTHR44329:SF298">
    <property type="entry name" value="MIXED LINEAGE KINASE DOMAIN-LIKE PROTEIN"/>
    <property type="match status" value="1"/>
</dbReference>
<dbReference type="Gene3D" id="1.10.510.10">
    <property type="entry name" value="Transferase(Phosphotransferase) domain 1"/>
    <property type="match status" value="1"/>
</dbReference>
<feature type="domain" description="Protein kinase" evidence="3">
    <location>
        <begin position="12"/>
        <end position="245"/>
    </location>
</feature>
<dbReference type="CDD" id="cd00180">
    <property type="entry name" value="PKc"/>
    <property type="match status" value="1"/>
</dbReference>
<keyword evidence="5" id="KW-1185">Reference proteome</keyword>
<comment type="caution">
    <text evidence="4">The sequence shown here is derived from an EMBL/GenBank/DDBJ whole genome shotgun (WGS) entry which is preliminary data.</text>
</comment>
<reference evidence="4 5" key="1">
    <citation type="submission" date="2018-04" db="EMBL/GenBank/DDBJ databases">
        <authorList>
            <person name="Zhang X."/>
            <person name="Yuan J."/>
            <person name="Li F."/>
            <person name="Xiang J."/>
        </authorList>
    </citation>
    <scope>NUCLEOTIDE SEQUENCE [LARGE SCALE GENOMIC DNA]</scope>
    <source>
        <tissue evidence="4">Muscle</tissue>
    </source>
</reference>
<name>A0A3R7PIZ6_PENVA</name>
<keyword evidence="1" id="KW-0547">Nucleotide-binding</keyword>
<evidence type="ECO:0000313" key="4">
    <source>
        <dbReference type="EMBL" id="ROT68048.1"/>
    </source>
</evidence>
<organism evidence="4 5">
    <name type="scientific">Penaeus vannamei</name>
    <name type="common">Whiteleg shrimp</name>
    <name type="synonym">Litopenaeus vannamei</name>
    <dbReference type="NCBI Taxonomy" id="6689"/>
    <lineage>
        <taxon>Eukaryota</taxon>
        <taxon>Metazoa</taxon>
        <taxon>Ecdysozoa</taxon>
        <taxon>Arthropoda</taxon>
        <taxon>Crustacea</taxon>
        <taxon>Multicrustacea</taxon>
        <taxon>Malacostraca</taxon>
        <taxon>Eumalacostraca</taxon>
        <taxon>Eucarida</taxon>
        <taxon>Decapoda</taxon>
        <taxon>Dendrobranchiata</taxon>
        <taxon>Penaeoidea</taxon>
        <taxon>Penaeidae</taxon>
        <taxon>Penaeus</taxon>
    </lineage>
</organism>
<sequence length="245" mass="26863">MLLESEITRLVSEGGVLLGEGVFGWAFRVRYQGRDAVVKMAKDRQHAQLFREEVQTLVQLDGLGGAPRVATICEDYPGFIMDYCGGGTLQSMLKDGPPVGAVLRAVHDLALRLEEIHRAGYAHNDLKVDNVMVETGADGRVRARLIDLGLCGRLGESPGLEGDPKVHRHVAPELLRRGVSSVESETYSLGYVLRDVLRAYAGSLPRESELRCLARAMTCPDPLRRPAYQLCLAGLADSLEAPRRE</sequence>
<dbReference type="OrthoDB" id="6365500at2759"/>
<keyword evidence="4" id="KW-0723">Serine/threonine-protein kinase</keyword>
<accession>A0A3R7PIZ6</accession>
<keyword evidence="4" id="KW-0418">Kinase</keyword>
<dbReference type="InterPro" id="IPR011009">
    <property type="entry name" value="Kinase-like_dom_sf"/>
</dbReference>
<dbReference type="SMART" id="SM00220">
    <property type="entry name" value="S_TKc"/>
    <property type="match status" value="1"/>
</dbReference>
<dbReference type="PROSITE" id="PS00108">
    <property type="entry name" value="PROTEIN_KINASE_ST"/>
    <property type="match status" value="1"/>
</dbReference>